<sequence length="54" mass="6392">MAETKQVNWQRIKFECSECGEVNWTEFDVDTYVLKAHHLVCDDCYEKLHPGESE</sequence>
<dbReference type="EMBL" id="LAZR01031372">
    <property type="protein sequence ID" value="KKL53943.1"/>
    <property type="molecule type" value="Genomic_DNA"/>
</dbReference>
<reference evidence="1" key="1">
    <citation type="journal article" date="2015" name="Nature">
        <title>Complex archaea that bridge the gap between prokaryotes and eukaryotes.</title>
        <authorList>
            <person name="Spang A."/>
            <person name="Saw J.H."/>
            <person name="Jorgensen S.L."/>
            <person name="Zaremba-Niedzwiedzka K."/>
            <person name="Martijn J."/>
            <person name="Lind A.E."/>
            <person name="van Eijk R."/>
            <person name="Schleper C."/>
            <person name="Guy L."/>
            <person name="Ettema T.J."/>
        </authorList>
    </citation>
    <scope>NUCLEOTIDE SEQUENCE</scope>
</reference>
<dbReference type="AlphaFoldDB" id="A0A0F9CX45"/>
<comment type="caution">
    <text evidence="1">The sequence shown here is derived from an EMBL/GenBank/DDBJ whole genome shotgun (WGS) entry which is preliminary data.</text>
</comment>
<proteinExistence type="predicted"/>
<gene>
    <name evidence="1" type="ORF">LCGC14_2270390</name>
</gene>
<accession>A0A0F9CX45</accession>
<organism evidence="1">
    <name type="scientific">marine sediment metagenome</name>
    <dbReference type="NCBI Taxonomy" id="412755"/>
    <lineage>
        <taxon>unclassified sequences</taxon>
        <taxon>metagenomes</taxon>
        <taxon>ecological metagenomes</taxon>
    </lineage>
</organism>
<protein>
    <submittedName>
        <fullName evidence="1">Uncharacterized protein</fullName>
    </submittedName>
</protein>
<name>A0A0F9CX45_9ZZZZ</name>
<evidence type="ECO:0000313" key="1">
    <source>
        <dbReference type="EMBL" id="KKL53943.1"/>
    </source>
</evidence>